<dbReference type="RefSeq" id="WP_159395144.1">
    <property type="nucleotide sequence ID" value="NZ_CP021744.1"/>
</dbReference>
<protein>
    <submittedName>
        <fullName evidence="2">Uncharacterized protein</fullName>
    </submittedName>
</protein>
<dbReference type="AlphaFoldDB" id="A0A1Z2KUR7"/>
<feature type="compositionally biased region" description="Polar residues" evidence="1">
    <location>
        <begin position="1"/>
        <end position="11"/>
    </location>
</feature>
<feature type="compositionally biased region" description="Low complexity" evidence="1">
    <location>
        <begin position="24"/>
        <end position="37"/>
    </location>
</feature>
<feature type="compositionally biased region" description="Basic and acidic residues" evidence="1">
    <location>
        <begin position="12"/>
        <end position="21"/>
    </location>
</feature>
<name>A0A1Z2KUR7_9ACTN</name>
<evidence type="ECO:0000313" key="2">
    <source>
        <dbReference type="EMBL" id="ARZ65691.1"/>
    </source>
</evidence>
<accession>A0A1Z2KUR7</accession>
<reference evidence="2 3" key="1">
    <citation type="submission" date="2017-06" db="EMBL/GenBank/DDBJ databases">
        <title>Streptomyces albireticuli Genome sequencing and assembly.</title>
        <authorList>
            <person name="Wang Y."/>
            <person name="Du B."/>
            <person name="Ding Y."/>
            <person name="Liu H."/>
            <person name="Hou Q."/>
            <person name="Liu K."/>
            <person name="Yao L."/>
            <person name="Wang C."/>
        </authorList>
    </citation>
    <scope>NUCLEOTIDE SEQUENCE [LARGE SCALE GENOMIC DNA]</scope>
    <source>
        <strain evidence="2 3">MDJK11</strain>
    </source>
</reference>
<evidence type="ECO:0000313" key="3">
    <source>
        <dbReference type="Proteomes" id="UP000195755"/>
    </source>
</evidence>
<evidence type="ECO:0000256" key="1">
    <source>
        <dbReference type="SAM" id="MobiDB-lite"/>
    </source>
</evidence>
<proteinExistence type="predicted"/>
<organism evidence="2 3">
    <name type="scientific">Streptomyces albireticuli</name>
    <dbReference type="NCBI Taxonomy" id="1940"/>
    <lineage>
        <taxon>Bacteria</taxon>
        <taxon>Bacillati</taxon>
        <taxon>Actinomycetota</taxon>
        <taxon>Actinomycetes</taxon>
        <taxon>Kitasatosporales</taxon>
        <taxon>Streptomycetaceae</taxon>
        <taxon>Streptomyces</taxon>
    </lineage>
</organism>
<dbReference type="EMBL" id="CP021744">
    <property type="protein sequence ID" value="ARZ65691.1"/>
    <property type="molecule type" value="Genomic_DNA"/>
</dbReference>
<dbReference type="KEGG" id="salj:SMD11_0023"/>
<feature type="region of interest" description="Disordered" evidence="1">
    <location>
        <begin position="1"/>
        <end position="47"/>
    </location>
</feature>
<dbReference type="Proteomes" id="UP000195755">
    <property type="component" value="Chromosome"/>
</dbReference>
<gene>
    <name evidence="2" type="ORF">SMD11_0023</name>
</gene>
<sequence>MSSALSRQTAEQADKAAHDEEVPAYAALDRNALRAAAQTASRERNRP</sequence>